<dbReference type="AlphaFoldDB" id="A0A2S7SXY8"/>
<comment type="caution">
    <text evidence="1">The sequence shown here is derived from an EMBL/GenBank/DDBJ whole genome shotgun (WGS) entry which is preliminary data.</text>
</comment>
<keyword evidence="2" id="KW-1185">Reference proteome</keyword>
<reference evidence="1 2" key="1">
    <citation type="submission" date="2018-01" db="EMBL/GenBank/DDBJ databases">
        <title>A novel member of the phylum Bacteroidetes isolated from glacier ice.</title>
        <authorList>
            <person name="Liu Q."/>
            <person name="Xin Y.-H."/>
        </authorList>
    </citation>
    <scope>NUCLEOTIDE SEQUENCE [LARGE SCALE GENOMIC DNA]</scope>
    <source>
        <strain evidence="1 2">RB1R16</strain>
    </source>
</reference>
<evidence type="ECO:0000313" key="1">
    <source>
        <dbReference type="EMBL" id="PQJ11568.1"/>
    </source>
</evidence>
<gene>
    <name evidence="1" type="ORF">CJD36_007160</name>
</gene>
<dbReference type="EMBL" id="PPSL01000002">
    <property type="protein sequence ID" value="PQJ11568.1"/>
    <property type="molecule type" value="Genomic_DNA"/>
</dbReference>
<evidence type="ECO:0000313" key="2">
    <source>
        <dbReference type="Proteomes" id="UP000239872"/>
    </source>
</evidence>
<proteinExistence type="predicted"/>
<dbReference type="Proteomes" id="UP000239872">
    <property type="component" value="Unassembled WGS sequence"/>
</dbReference>
<protein>
    <submittedName>
        <fullName evidence="1">Uncharacterized protein</fullName>
    </submittedName>
</protein>
<organism evidence="1 2">
    <name type="scientific">Flavipsychrobacter stenotrophus</name>
    <dbReference type="NCBI Taxonomy" id="2077091"/>
    <lineage>
        <taxon>Bacteria</taxon>
        <taxon>Pseudomonadati</taxon>
        <taxon>Bacteroidota</taxon>
        <taxon>Chitinophagia</taxon>
        <taxon>Chitinophagales</taxon>
        <taxon>Chitinophagaceae</taxon>
        <taxon>Flavipsychrobacter</taxon>
    </lineage>
</organism>
<name>A0A2S7SXY8_9BACT</name>
<accession>A0A2S7SXY8</accession>
<sequence>MVSRAEPRHSASGRFFLRCAHHTLSAFFQGGVPAFSAGEVVNYNQTYSFLNTIIQSTTNHPFHPNSSLVNYITLYCARHKTIMKNLLLLITFLTTCCAANAQTDSIYVWNKWCAKADSPVLFATANNMVYVTSKTIKATDLAVKSLDWGLMISQPEIKNDTMSFMAMPYPKKSKRMRLTVTNKHSGKIIRTVNFTCEEPPQPIARLGTLKGTDASKKDIIAQNTLRIVFLNSLYSYPYYIKQYTLKTRIAGKDIVIPVKGNKITKEVMNLLEIAPTGVSLDFTDIKASCPDCSPRDLPNMRIWVR</sequence>